<protein>
    <submittedName>
        <fullName evidence="1">Uncharacterized protein</fullName>
    </submittedName>
</protein>
<keyword evidence="2" id="KW-1185">Reference proteome</keyword>
<dbReference type="AlphaFoldDB" id="A0A1L3LTE3"/>
<dbReference type="Proteomes" id="UP000182306">
    <property type="component" value="Plasmid B"/>
</dbReference>
<proteinExistence type="predicted"/>
<evidence type="ECO:0000313" key="2">
    <source>
        <dbReference type="Proteomes" id="UP000182306"/>
    </source>
</evidence>
<organism evidence="1 2">
    <name type="scientific">Sinorhizobium americanum</name>
    <dbReference type="NCBI Taxonomy" id="194963"/>
    <lineage>
        <taxon>Bacteria</taxon>
        <taxon>Pseudomonadati</taxon>
        <taxon>Pseudomonadota</taxon>
        <taxon>Alphaproteobacteria</taxon>
        <taxon>Hyphomicrobiales</taxon>
        <taxon>Rhizobiaceae</taxon>
        <taxon>Sinorhizobium/Ensifer group</taxon>
        <taxon>Sinorhizobium</taxon>
    </lineage>
</organism>
<dbReference type="KEGG" id="same:SAMCFNEI73_pB0133"/>
<keyword evidence="1" id="KW-0614">Plasmid</keyword>
<sequence>MSTPLPPWETSSMGVTGFIDDIGIIAPPSVQSLSPPLLPV</sequence>
<geneLocation type="plasmid" evidence="1 2">
    <name>B</name>
</geneLocation>
<gene>
    <name evidence="1" type="ORF">SAMCFNEI73_pB0133</name>
</gene>
<name>A0A1L3LTE3_9HYPH</name>
<accession>A0A1L3LTE3</accession>
<evidence type="ECO:0000313" key="1">
    <source>
        <dbReference type="EMBL" id="APG93333.1"/>
    </source>
</evidence>
<reference evidence="1 2" key="1">
    <citation type="submission" date="2015-10" db="EMBL/GenBank/DDBJ databases">
        <title>Genomic differences between typical nodule nitrogen-fixing rhizobial strains and those coming from bean seeds.</title>
        <authorList>
            <person name="Peralta H."/>
            <person name="Aguilar-Vera A."/>
            <person name="Diaz R."/>
            <person name="Mora Y."/>
            <person name="Martinez-Batallar G."/>
            <person name="Salazar E."/>
            <person name="Vargas-Lagunas C."/>
            <person name="Encarnacion S."/>
            <person name="Girard L."/>
            <person name="Mora J."/>
        </authorList>
    </citation>
    <scope>NUCLEOTIDE SEQUENCE [LARGE SCALE GENOMIC DNA]</scope>
    <source>
        <strain evidence="1 2">CFNEI 73</strain>
        <plasmid evidence="1 2">B</plasmid>
    </source>
</reference>
<dbReference type="EMBL" id="CP013109">
    <property type="protein sequence ID" value="APG93333.1"/>
    <property type="molecule type" value="Genomic_DNA"/>
</dbReference>